<feature type="domain" description="FERM" evidence="1">
    <location>
        <begin position="10"/>
        <end position="106"/>
    </location>
</feature>
<reference evidence="3" key="1">
    <citation type="submission" date="2025-08" db="UniProtKB">
        <authorList>
            <consortium name="RefSeq"/>
        </authorList>
    </citation>
    <scope>IDENTIFICATION</scope>
</reference>
<dbReference type="InterPro" id="IPR018979">
    <property type="entry name" value="FERM_N"/>
</dbReference>
<accession>A0A6P7TRU7</accession>
<dbReference type="KEGG" id="osn:115228518"/>
<dbReference type="SUPFAM" id="SSF54236">
    <property type="entry name" value="Ubiquitin-like"/>
    <property type="match status" value="1"/>
</dbReference>
<proteinExistence type="predicted"/>
<protein>
    <submittedName>
        <fullName evidence="3">FERM domain-containing protein 5-like</fullName>
    </submittedName>
</protein>
<dbReference type="InterPro" id="IPR051835">
    <property type="entry name" value="RAC1-GEF"/>
</dbReference>
<dbReference type="Proteomes" id="UP000515154">
    <property type="component" value="Unplaced"/>
</dbReference>
<evidence type="ECO:0000313" key="3">
    <source>
        <dbReference type="RefSeq" id="XP_029654949.1"/>
    </source>
</evidence>
<organism evidence="2 3">
    <name type="scientific">Octopus sinensis</name>
    <name type="common">East Asian common octopus</name>
    <dbReference type="NCBI Taxonomy" id="2607531"/>
    <lineage>
        <taxon>Eukaryota</taxon>
        <taxon>Metazoa</taxon>
        <taxon>Spiralia</taxon>
        <taxon>Lophotrochozoa</taxon>
        <taxon>Mollusca</taxon>
        <taxon>Cephalopoda</taxon>
        <taxon>Coleoidea</taxon>
        <taxon>Octopodiformes</taxon>
        <taxon>Octopoda</taxon>
        <taxon>Incirrata</taxon>
        <taxon>Octopodidae</taxon>
        <taxon>Octopus</taxon>
    </lineage>
</organism>
<dbReference type="InterPro" id="IPR000299">
    <property type="entry name" value="FERM_domain"/>
</dbReference>
<dbReference type="InterPro" id="IPR029071">
    <property type="entry name" value="Ubiquitin-like_domsf"/>
</dbReference>
<dbReference type="PANTHER" id="PTHR45858:SF5">
    <property type="entry name" value="MOESIN_EZRIN_RADIXIN HOMOLOG 1"/>
    <property type="match status" value="1"/>
</dbReference>
<dbReference type="PROSITE" id="PS50057">
    <property type="entry name" value="FERM_3"/>
    <property type="match status" value="1"/>
</dbReference>
<evidence type="ECO:0000259" key="1">
    <source>
        <dbReference type="PROSITE" id="PS50057"/>
    </source>
</evidence>
<keyword evidence="2" id="KW-1185">Reference proteome</keyword>
<dbReference type="AlphaFoldDB" id="A0A6P7TRU7"/>
<gene>
    <name evidence="3" type="primary">LOC115228518</name>
</gene>
<dbReference type="PANTHER" id="PTHR45858">
    <property type="entry name" value="FERM DOMAIN CONTAINING PROTEIN"/>
    <property type="match status" value="1"/>
</dbReference>
<name>A0A6P7TRU7_9MOLL</name>
<dbReference type="Pfam" id="PF09379">
    <property type="entry name" value="FERM_N"/>
    <property type="match status" value="1"/>
</dbReference>
<dbReference type="Gene3D" id="3.10.20.90">
    <property type="entry name" value="Phosphatidylinositol 3-kinase Catalytic Subunit, Chain A, domain 1"/>
    <property type="match status" value="1"/>
</dbReference>
<dbReference type="GO" id="GO:0005085">
    <property type="term" value="F:guanyl-nucleotide exchange factor activity"/>
    <property type="evidence" value="ECO:0007669"/>
    <property type="project" value="TreeGrafter"/>
</dbReference>
<dbReference type="InterPro" id="IPR019747">
    <property type="entry name" value="FERM_CS"/>
</dbReference>
<evidence type="ECO:0000313" key="2">
    <source>
        <dbReference type="Proteomes" id="UP000515154"/>
    </source>
</evidence>
<dbReference type="PROSITE" id="PS00660">
    <property type="entry name" value="FERM_1"/>
    <property type="match status" value="1"/>
</dbReference>
<dbReference type="RefSeq" id="XP_029654949.1">
    <property type="nucleotide sequence ID" value="XM_029799089.1"/>
</dbReference>
<sequence length="106" mass="12552">MVFSLSNRLFNIGVHYLDDNKSYFQMKARAQGSELFDCICHLLGLEDKDYFGLQFIDRNGNLAWLDNEKTLKKQIWHLKNRELLFRVKFYIPDPSSLVNEFTSVRS</sequence>